<accession>B9S9V7</accession>
<protein>
    <submittedName>
        <fullName evidence="1">Uncharacterized protein</fullName>
    </submittedName>
</protein>
<dbReference type="AlphaFoldDB" id="B9S9V7"/>
<dbReference type="EMBL" id="EQ973899">
    <property type="protein sequence ID" value="EEF39627.1"/>
    <property type="molecule type" value="Genomic_DNA"/>
</dbReference>
<gene>
    <name evidence="1" type="ORF">RCOM_0522610</name>
</gene>
<evidence type="ECO:0000313" key="2">
    <source>
        <dbReference type="Proteomes" id="UP000008311"/>
    </source>
</evidence>
<evidence type="ECO:0000313" key="1">
    <source>
        <dbReference type="EMBL" id="EEF39627.1"/>
    </source>
</evidence>
<reference evidence="2" key="1">
    <citation type="journal article" date="2010" name="Nat. Biotechnol.">
        <title>Draft genome sequence of the oilseed species Ricinus communis.</title>
        <authorList>
            <person name="Chan A.P."/>
            <person name="Crabtree J."/>
            <person name="Zhao Q."/>
            <person name="Lorenzi H."/>
            <person name="Orvis J."/>
            <person name="Puiu D."/>
            <person name="Melake-Berhan A."/>
            <person name="Jones K.M."/>
            <person name="Redman J."/>
            <person name="Chen G."/>
            <person name="Cahoon E.B."/>
            <person name="Gedil M."/>
            <person name="Stanke M."/>
            <person name="Haas B.J."/>
            <person name="Wortman J.R."/>
            <person name="Fraser-Liggett C.M."/>
            <person name="Ravel J."/>
            <person name="Rabinowicz P.D."/>
        </authorList>
    </citation>
    <scope>NUCLEOTIDE SEQUENCE [LARGE SCALE GENOMIC DNA]</scope>
    <source>
        <strain evidence="2">cv. Hale</strain>
    </source>
</reference>
<dbReference type="Proteomes" id="UP000008311">
    <property type="component" value="Unassembled WGS sequence"/>
</dbReference>
<proteinExistence type="predicted"/>
<keyword evidence="2" id="KW-1185">Reference proteome</keyword>
<dbReference type="InParanoid" id="B9S9V7"/>
<name>B9S9V7_RICCO</name>
<organism evidence="1 2">
    <name type="scientific">Ricinus communis</name>
    <name type="common">Castor bean</name>
    <dbReference type="NCBI Taxonomy" id="3988"/>
    <lineage>
        <taxon>Eukaryota</taxon>
        <taxon>Viridiplantae</taxon>
        <taxon>Streptophyta</taxon>
        <taxon>Embryophyta</taxon>
        <taxon>Tracheophyta</taxon>
        <taxon>Spermatophyta</taxon>
        <taxon>Magnoliopsida</taxon>
        <taxon>eudicotyledons</taxon>
        <taxon>Gunneridae</taxon>
        <taxon>Pentapetalae</taxon>
        <taxon>rosids</taxon>
        <taxon>fabids</taxon>
        <taxon>Malpighiales</taxon>
        <taxon>Euphorbiaceae</taxon>
        <taxon>Acalyphoideae</taxon>
        <taxon>Acalypheae</taxon>
        <taxon>Ricinus</taxon>
    </lineage>
</organism>
<sequence length="107" mass="12360">MFGHLDCTQPSVGFGNTNMRLQQLVFFMYLYQHQWLDVADNTYPYEIVDEQQVGELTGMQNKEERTNANFFALSNVGVFGAKTFRNLTSLHMVWVPSGTCSRSNIYY</sequence>